<organism evidence="2 3">
    <name type="scientific">Sutterella seckii</name>
    <dbReference type="NCBI Taxonomy" id="1944635"/>
    <lineage>
        <taxon>Bacteria</taxon>
        <taxon>Pseudomonadati</taxon>
        <taxon>Pseudomonadota</taxon>
        <taxon>Betaproteobacteria</taxon>
        <taxon>Burkholderiales</taxon>
        <taxon>Sutterellaceae</taxon>
        <taxon>Sutterella</taxon>
    </lineage>
</organism>
<dbReference type="Gene3D" id="3.50.50.100">
    <property type="match status" value="1"/>
</dbReference>
<gene>
    <name evidence="2" type="ORF">GBM95_02240</name>
</gene>
<evidence type="ECO:0000313" key="2">
    <source>
        <dbReference type="EMBL" id="KAB7662596.1"/>
    </source>
</evidence>
<dbReference type="PANTHER" id="PTHR42783:SF3">
    <property type="entry name" value="GLUTAMATE SYNTHASE [NADPH] SMALL CHAIN-RELATED"/>
    <property type="match status" value="1"/>
</dbReference>
<dbReference type="PRINTS" id="PR00419">
    <property type="entry name" value="ADXRDTASE"/>
</dbReference>
<dbReference type="RefSeq" id="WP_152157588.1">
    <property type="nucleotide sequence ID" value="NZ_WEHX01000006.1"/>
</dbReference>
<evidence type="ECO:0000313" key="3">
    <source>
        <dbReference type="Proteomes" id="UP000430564"/>
    </source>
</evidence>
<proteinExistence type="predicted"/>
<dbReference type="SMART" id="SM00928">
    <property type="entry name" value="NADH_4Fe-4S"/>
    <property type="match status" value="1"/>
</dbReference>
<comment type="caution">
    <text evidence="2">The sequence shown here is derived from an EMBL/GenBank/DDBJ whole genome shotgun (WGS) entry which is preliminary data.</text>
</comment>
<dbReference type="InterPro" id="IPR037207">
    <property type="entry name" value="Nuop51_4Fe4S-bd_sf"/>
</dbReference>
<dbReference type="OrthoDB" id="9803192at2"/>
<dbReference type="Pfam" id="PF10589">
    <property type="entry name" value="NADH_4Fe-4S"/>
    <property type="match status" value="1"/>
</dbReference>
<dbReference type="EMBL" id="WEHX01000006">
    <property type="protein sequence ID" value="KAB7662596.1"/>
    <property type="molecule type" value="Genomic_DNA"/>
</dbReference>
<dbReference type="SUPFAM" id="SSF140490">
    <property type="entry name" value="Nqo1C-terminal domain-like"/>
    <property type="match status" value="1"/>
</dbReference>
<evidence type="ECO:0000259" key="1">
    <source>
        <dbReference type="SMART" id="SM00928"/>
    </source>
</evidence>
<accession>A0A6I1EPR3</accession>
<dbReference type="PANTHER" id="PTHR42783">
    <property type="entry name" value="GLUTAMATE SYNTHASE [NADPH] SMALL CHAIN"/>
    <property type="match status" value="1"/>
</dbReference>
<dbReference type="Gene3D" id="3.50.50.60">
    <property type="entry name" value="FAD/NAD(P)-binding domain"/>
    <property type="match status" value="2"/>
</dbReference>
<protein>
    <submittedName>
        <fullName evidence="2">FAD-dependent oxidoreductase</fullName>
    </submittedName>
</protein>
<dbReference type="InterPro" id="IPR036188">
    <property type="entry name" value="FAD/NAD-bd_sf"/>
</dbReference>
<dbReference type="AlphaFoldDB" id="A0A6I1EPR3"/>
<dbReference type="GO" id="GO:0016491">
    <property type="term" value="F:oxidoreductase activity"/>
    <property type="evidence" value="ECO:0007669"/>
    <property type="project" value="InterPro"/>
</dbReference>
<dbReference type="Pfam" id="PF07992">
    <property type="entry name" value="Pyr_redox_2"/>
    <property type="match status" value="1"/>
</dbReference>
<feature type="domain" description="NADH-ubiquinone oxidoreductase 51kDa subunit iron-sulphur binding" evidence="1">
    <location>
        <begin position="37"/>
        <end position="82"/>
    </location>
</feature>
<dbReference type="GO" id="GO:0051539">
    <property type="term" value="F:4 iron, 4 sulfur cluster binding"/>
    <property type="evidence" value="ECO:0007669"/>
    <property type="project" value="InterPro"/>
</dbReference>
<sequence length="612" mass="65767">MTRLSVRPPAVTDARNEETMQGFMRRIEATPPGQCAITLLLSQLDASLLQTCGKCVPCRDGLPQLAEILRRIASCKAEPDDLEALKSLAEVIRDGSDCAIGWDAAQAVLDGIERFSDEFKSHIEAHACQKGISQSVPCETFCPAHVDVPGYIALAGEGLFAEAVALIRKDNPFPTACGFVCEHPCEKRCRRTLIDAPINIRGIKKYAVDGAAADTVPVPKALPPTGRTIAVIGAGPSGLTCAYYLALMGHKVKVFEARDKLGGMMRYGIPAYRFPRERLDEDIRAILSAGDIEVVTNASIGTEEMKTLSKECDAVYVAIGAHAAKGLKLPGMDSKGVISAVEMLRAIGDDAYPDYRGKKIAVIGGGNVAMDCVRTAVRAGADEVNLVYRRRIDDMTALKEEIHAAIAEGVEMLTLEAPVSVEADENGCCRALIMQPQKIGAYSRGRPGVAKADKETERLEADLIIAAVGQDVVTKPFEDFGMPVKWGAFVTDEFLQVPGLPNVYAGGDCQSGPTTVIRAVGAGKAAARNIDEMLGYHHILDCGVTAPAPKANNRTPMGRVNINERPVKFRKRDFKDVELGMSREEAVQECSRCLRCDCFGAGAAVGGRIQYV</sequence>
<dbReference type="SUPFAM" id="SSF51971">
    <property type="entry name" value="Nucleotide-binding domain"/>
    <property type="match status" value="2"/>
</dbReference>
<dbReference type="Proteomes" id="UP000430564">
    <property type="component" value="Unassembled WGS sequence"/>
</dbReference>
<dbReference type="Gene3D" id="1.10.1060.10">
    <property type="entry name" value="Alpha-helical ferredoxin"/>
    <property type="match status" value="1"/>
</dbReference>
<name>A0A6I1EPR3_9BURK</name>
<dbReference type="SUPFAM" id="SSF46548">
    <property type="entry name" value="alpha-helical ferredoxin"/>
    <property type="match status" value="2"/>
</dbReference>
<dbReference type="InterPro" id="IPR009051">
    <property type="entry name" value="Helical_ferredxn"/>
</dbReference>
<reference evidence="2 3" key="1">
    <citation type="submission" date="2019-10" db="EMBL/GenBank/DDBJ databases">
        <title>Genome diversity of Sutterella seckii.</title>
        <authorList>
            <person name="Chaplin A.V."/>
            <person name="Sokolova S.R."/>
            <person name="Mosin K.A."/>
            <person name="Ivanova E.L."/>
            <person name="Kochetkova T.O."/>
            <person name="Goltsov A.Y."/>
            <person name="Trofimov D.Y."/>
            <person name="Efimov B.A."/>
        </authorList>
    </citation>
    <scope>NUCLEOTIDE SEQUENCE [LARGE SCALE GENOMIC DNA]</scope>
    <source>
        <strain evidence="2 3">ASD393</strain>
    </source>
</reference>
<dbReference type="NCBIfam" id="NF009410">
    <property type="entry name" value="PRK12771.1"/>
    <property type="match status" value="1"/>
</dbReference>
<dbReference type="InterPro" id="IPR019575">
    <property type="entry name" value="Nuop51_4Fe4S-bd"/>
</dbReference>
<dbReference type="InterPro" id="IPR023753">
    <property type="entry name" value="FAD/NAD-binding_dom"/>
</dbReference>